<gene>
    <name evidence="2" type="ORF">DFP72DRAFT_849615</name>
</gene>
<name>A0A8H6HTC8_9AGAR</name>
<dbReference type="AlphaFoldDB" id="A0A8H6HTC8"/>
<feature type="region of interest" description="Disordered" evidence="1">
    <location>
        <begin position="342"/>
        <end position="369"/>
    </location>
</feature>
<keyword evidence="3" id="KW-1185">Reference proteome</keyword>
<organism evidence="2 3">
    <name type="scientific">Ephemerocybe angulata</name>
    <dbReference type="NCBI Taxonomy" id="980116"/>
    <lineage>
        <taxon>Eukaryota</taxon>
        <taxon>Fungi</taxon>
        <taxon>Dikarya</taxon>
        <taxon>Basidiomycota</taxon>
        <taxon>Agaricomycotina</taxon>
        <taxon>Agaricomycetes</taxon>
        <taxon>Agaricomycetidae</taxon>
        <taxon>Agaricales</taxon>
        <taxon>Agaricineae</taxon>
        <taxon>Psathyrellaceae</taxon>
        <taxon>Ephemerocybe</taxon>
    </lineage>
</organism>
<accession>A0A8H6HTC8</accession>
<feature type="compositionally biased region" description="Basic and acidic residues" evidence="1">
    <location>
        <begin position="343"/>
        <end position="355"/>
    </location>
</feature>
<evidence type="ECO:0000313" key="2">
    <source>
        <dbReference type="EMBL" id="KAF6752848.1"/>
    </source>
</evidence>
<protein>
    <submittedName>
        <fullName evidence="2">Uncharacterized protein</fullName>
    </submittedName>
</protein>
<evidence type="ECO:0000313" key="3">
    <source>
        <dbReference type="Proteomes" id="UP000521943"/>
    </source>
</evidence>
<sequence length="395" mass="43944">MSVGKWEISQHRRSGCGGKLEMTLSSERGYSGDLTVRGGKSRHSMAALHSLAWHRQKRATQQSEFISRANKAPTQDPTPLDIALRDNLRSNVATNSREVRENQRRVSAEYATLALSYSWVIERIKRWIVSVLPRSRAKWNVGNLKKISCREDPPLYIRTGGLDEPSLTRNIVYTTKATNIIKKLKRGAMGLVTFEPFSSSFFEQRPNSAVCSTGTNCRQRPPSTPSRPALTGCERTERMTLVEAILPERKGWERRRSLPVSDNEKASQAPATVPGWLHNTTPTSRGNRDCAILCGPFNVLPTPQELYPCCPITHRSQPISCVCQRFRTPSAIDSLGGASISKAEVHGERDKKRDTGFGNNARGKSQRAQAKVICSECTLVDDHRELGTHLSNGPP</sequence>
<evidence type="ECO:0000256" key="1">
    <source>
        <dbReference type="SAM" id="MobiDB-lite"/>
    </source>
</evidence>
<dbReference type="Proteomes" id="UP000521943">
    <property type="component" value="Unassembled WGS sequence"/>
</dbReference>
<reference evidence="2 3" key="1">
    <citation type="submission" date="2020-07" db="EMBL/GenBank/DDBJ databases">
        <title>Comparative genomics of pyrophilous fungi reveals a link between fire events and developmental genes.</title>
        <authorList>
            <consortium name="DOE Joint Genome Institute"/>
            <person name="Steindorff A.S."/>
            <person name="Carver A."/>
            <person name="Calhoun S."/>
            <person name="Stillman K."/>
            <person name="Liu H."/>
            <person name="Lipzen A."/>
            <person name="Pangilinan J."/>
            <person name="Labutti K."/>
            <person name="Bruns T.D."/>
            <person name="Grigoriev I.V."/>
        </authorList>
    </citation>
    <scope>NUCLEOTIDE SEQUENCE [LARGE SCALE GENOMIC DNA]</scope>
    <source>
        <strain evidence="2 3">CBS 144469</strain>
    </source>
</reference>
<comment type="caution">
    <text evidence="2">The sequence shown here is derived from an EMBL/GenBank/DDBJ whole genome shotgun (WGS) entry which is preliminary data.</text>
</comment>
<proteinExistence type="predicted"/>
<dbReference type="EMBL" id="JACGCI010000042">
    <property type="protein sequence ID" value="KAF6752848.1"/>
    <property type="molecule type" value="Genomic_DNA"/>
</dbReference>
<feature type="region of interest" description="Disordered" evidence="1">
    <location>
        <begin position="256"/>
        <end position="280"/>
    </location>
</feature>